<evidence type="ECO:0000313" key="2">
    <source>
        <dbReference type="EMBL" id="QNO42076.1"/>
    </source>
</evidence>
<evidence type="ECO:0000313" key="4">
    <source>
        <dbReference type="EMBL" id="QNO43403.1"/>
    </source>
</evidence>
<dbReference type="EMBL" id="MT631315">
    <property type="protein sequence ID" value="QNO48241.1"/>
    <property type="molecule type" value="Genomic_DNA"/>
</dbReference>
<evidence type="ECO:0000313" key="5">
    <source>
        <dbReference type="EMBL" id="QNO48241.1"/>
    </source>
</evidence>
<name>A0A7G9Y0F8_9EURY</name>
<reference evidence="1" key="1">
    <citation type="submission" date="2020-06" db="EMBL/GenBank/DDBJ databases">
        <title>Unique genomic features of the anaerobic methanotrophic archaea.</title>
        <authorList>
            <person name="Chadwick G.L."/>
            <person name="Skennerton C.T."/>
            <person name="Laso-Perez R."/>
            <person name="Leu A.O."/>
            <person name="Speth D.R."/>
            <person name="Yu H."/>
            <person name="Morgan-Lang C."/>
            <person name="Hatzenpichler R."/>
            <person name="Goudeau D."/>
            <person name="Malmstrom R."/>
            <person name="Brazelton W.J."/>
            <person name="Woyke T."/>
            <person name="Hallam S.J."/>
            <person name="Tyson G.W."/>
            <person name="Wegener G."/>
            <person name="Boetius A."/>
            <person name="Orphan V."/>
        </authorList>
    </citation>
    <scope>NUCLEOTIDE SEQUENCE</scope>
</reference>
<dbReference type="EMBL" id="MT630705">
    <property type="protein sequence ID" value="QNO42076.1"/>
    <property type="molecule type" value="Genomic_DNA"/>
</dbReference>
<protein>
    <submittedName>
        <fullName evidence="1">Uncharacterized protein</fullName>
    </submittedName>
</protein>
<accession>A0A7G9Y0F8</accession>
<dbReference type="AlphaFoldDB" id="A0A7G9Y0F8"/>
<gene>
    <name evidence="5" type="ORF">BHCKGNAA_00026</name>
    <name evidence="3" type="ORF">LNAFDGMD_00015</name>
    <name evidence="2" type="ORF">NOEFNAIN_00007</name>
    <name evidence="1" type="ORF">PCHDJDJP_00015</name>
    <name evidence="4" type="ORF">PNFJDKBC_00014</name>
</gene>
<evidence type="ECO:0000313" key="1">
    <source>
        <dbReference type="EMBL" id="QNO41492.1"/>
    </source>
</evidence>
<sequence>MLRNVKTYTRYPQIIGGEAADAVASGVLCASAYQANNSLLQDWRHVFQPTRRN</sequence>
<proteinExistence type="predicted"/>
<dbReference type="EMBL" id="MT630754">
    <property type="protein sequence ID" value="QNO42654.1"/>
    <property type="molecule type" value="Genomic_DNA"/>
</dbReference>
<organism evidence="1">
    <name type="scientific">Candidatus Methanogaster sp. ANME-2c ERB4</name>
    <dbReference type="NCBI Taxonomy" id="2759911"/>
    <lineage>
        <taxon>Archaea</taxon>
        <taxon>Methanobacteriati</taxon>
        <taxon>Methanobacteriota</taxon>
        <taxon>Stenosarchaea group</taxon>
        <taxon>Methanomicrobia</taxon>
        <taxon>Methanosarcinales</taxon>
        <taxon>ANME-2 cluster</taxon>
        <taxon>Candidatus Methanogasteraceae</taxon>
        <taxon>Candidatus Methanogaster</taxon>
    </lineage>
</organism>
<evidence type="ECO:0000313" key="3">
    <source>
        <dbReference type="EMBL" id="QNO42654.1"/>
    </source>
</evidence>
<dbReference type="EMBL" id="MT630818">
    <property type="protein sequence ID" value="QNO43403.1"/>
    <property type="molecule type" value="Genomic_DNA"/>
</dbReference>
<dbReference type="EMBL" id="MT630646">
    <property type="protein sequence ID" value="QNO41492.1"/>
    <property type="molecule type" value="Genomic_DNA"/>
</dbReference>